<comment type="caution">
    <text evidence="1">The sequence shown here is derived from an EMBL/GenBank/DDBJ whole genome shotgun (WGS) entry which is preliminary data.</text>
</comment>
<gene>
    <name evidence="1" type="ORF">CEXT_538431</name>
</gene>
<proteinExistence type="predicted"/>
<accession>A0AAV4MF45</accession>
<sequence length="101" mass="11762">GDSGFAPLFRHVTLRLVRTSVATFPHLAYCFHYLLVQNMLLNLPEKQIPCAERRDYRSEAYAESLRIQDILLNLLHMLFLAESAAHANSFLNILHKSRWYC</sequence>
<evidence type="ECO:0000313" key="2">
    <source>
        <dbReference type="Proteomes" id="UP001054945"/>
    </source>
</evidence>
<dbReference type="Proteomes" id="UP001054945">
    <property type="component" value="Unassembled WGS sequence"/>
</dbReference>
<reference evidence="1 2" key="1">
    <citation type="submission" date="2021-06" db="EMBL/GenBank/DDBJ databases">
        <title>Caerostris extrusa draft genome.</title>
        <authorList>
            <person name="Kono N."/>
            <person name="Arakawa K."/>
        </authorList>
    </citation>
    <scope>NUCLEOTIDE SEQUENCE [LARGE SCALE GENOMIC DNA]</scope>
</reference>
<organism evidence="1 2">
    <name type="scientific">Caerostris extrusa</name>
    <name type="common">Bark spider</name>
    <name type="synonym">Caerostris bankana</name>
    <dbReference type="NCBI Taxonomy" id="172846"/>
    <lineage>
        <taxon>Eukaryota</taxon>
        <taxon>Metazoa</taxon>
        <taxon>Ecdysozoa</taxon>
        <taxon>Arthropoda</taxon>
        <taxon>Chelicerata</taxon>
        <taxon>Arachnida</taxon>
        <taxon>Araneae</taxon>
        <taxon>Araneomorphae</taxon>
        <taxon>Entelegynae</taxon>
        <taxon>Araneoidea</taxon>
        <taxon>Araneidae</taxon>
        <taxon>Caerostris</taxon>
    </lineage>
</organism>
<feature type="non-terminal residue" evidence="1">
    <location>
        <position position="1"/>
    </location>
</feature>
<dbReference type="EMBL" id="BPLR01019683">
    <property type="protein sequence ID" value="GIX70518.1"/>
    <property type="molecule type" value="Genomic_DNA"/>
</dbReference>
<protein>
    <submittedName>
        <fullName evidence="1">Uncharacterized protein</fullName>
    </submittedName>
</protein>
<name>A0AAV4MF45_CAEEX</name>
<keyword evidence="2" id="KW-1185">Reference proteome</keyword>
<evidence type="ECO:0000313" key="1">
    <source>
        <dbReference type="EMBL" id="GIX70518.1"/>
    </source>
</evidence>
<dbReference type="AlphaFoldDB" id="A0AAV4MF45"/>